<dbReference type="EMBL" id="JAKOGI010001019">
    <property type="protein sequence ID" value="KAJ8428346.1"/>
    <property type="molecule type" value="Genomic_DNA"/>
</dbReference>
<keyword evidence="2" id="KW-1185">Reference proteome</keyword>
<evidence type="ECO:0000313" key="2">
    <source>
        <dbReference type="Proteomes" id="UP001153076"/>
    </source>
</evidence>
<gene>
    <name evidence="1" type="ORF">Cgig2_002759</name>
</gene>
<dbReference type="Proteomes" id="UP001153076">
    <property type="component" value="Unassembled WGS sequence"/>
</dbReference>
<evidence type="ECO:0000313" key="1">
    <source>
        <dbReference type="EMBL" id="KAJ8428346.1"/>
    </source>
</evidence>
<reference evidence="1" key="1">
    <citation type="submission" date="2022-04" db="EMBL/GenBank/DDBJ databases">
        <title>Carnegiea gigantea Genome sequencing and assembly v2.</title>
        <authorList>
            <person name="Copetti D."/>
            <person name="Sanderson M.J."/>
            <person name="Burquez A."/>
            <person name="Wojciechowski M.F."/>
        </authorList>
    </citation>
    <scope>NUCLEOTIDE SEQUENCE</scope>
    <source>
        <strain evidence="1">SGP5-SGP5p</strain>
        <tissue evidence="1">Aerial part</tissue>
    </source>
</reference>
<name>A0A9Q1JNM9_9CARY</name>
<protein>
    <submittedName>
        <fullName evidence="1">Uncharacterized protein</fullName>
    </submittedName>
</protein>
<proteinExistence type="predicted"/>
<comment type="caution">
    <text evidence="1">The sequence shown here is derived from an EMBL/GenBank/DDBJ whole genome shotgun (WGS) entry which is preliminary data.</text>
</comment>
<accession>A0A9Q1JNM9</accession>
<dbReference type="AlphaFoldDB" id="A0A9Q1JNM9"/>
<dbReference type="OrthoDB" id="1001981at2759"/>
<organism evidence="1 2">
    <name type="scientific">Carnegiea gigantea</name>
    <dbReference type="NCBI Taxonomy" id="171969"/>
    <lineage>
        <taxon>Eukaryota</taxon>
        <taxon>Viridiplantae</taxon>
        <taxon>Streptophyta</taxon>
        <taxon>Embryophyta</taxon>
        <taxon>Tracheophyta</taxon>
        <taxon>Spermatophyta</taxon>
        <taxon>Magnoliopsida</taxon>
        <taxon>eudicotyledons</taxon>
        <taxon>Gunneridae</taxon>
        <taxon>Pentapetalae</taxon>
        <taxon>Caryophyllales</taxon>
        <taxon>Cactineae</taxon>
        <taxon>Cactaceae</taxon>
        <taxon>Cactoideae</taxon>
        <taxon>Echinocereeae</taxon>
        <taxon>Carnegiea</taxon>
    </lineage>
</organism>
<sequence length="192" mass="22816">MRQTFVKLKLTYKRNSQTWHEKTMCAPSHLNQLMALYQPLSLYGQNVERRRWNLGKTGTPNVGVMVEQILQRGDYRKKFTRDLMLYAYYQNCWWVLTKQLTTIGVRISYNWNGNKITPDNQRATPIELSFEEREVETNAWPDNRMLETIKEAVRATLALPMDLLVVHVALTYEPKNKYANLLEQWMRRWSLG</sequence>